<feature type="compositionally biased region" description="Acidic residues" evidence="1">
    <location>
        <begin position="47"/>
        <end position="59"/>
    </location>
</feature>
<reference evidence="2 3" key="1">
    <citation type="submission" date="2014-04" db="EMBL/GenBank/DDBJ databases">
        <authorList>
            <consortium name="DOE Joint Genome Institute"/>
            <person name="Kuo A."/>
            <person name="Zuccaro A."/>
            <person name="Kohler A."/>
            <person name="Nagy L.G."/>
            <person name="Floudas D."/>
            <person name="Copeland A."/>
            <person name="Barry K.W."/>
            <person name="Cichocki N."/>
            <person name="Veneault-Fourrey C."/>
            <person name="LaButti K."/>
            <person name="Lindquist E.A."/>
            <person name="Lipzen A."/>
            <person name="Lundell T."/>
            <person name="Morin E."/>
            <person name="Murat C."/>
            <person name="Sun H."/>
            <person name="Tunlid A."/>
            <person name="Henrissat B."/>
            <person name="Grigoriev I.V."/>
            <person name="Hibbett D.S."/>
            <person name="Martin F."/>
            <person name="Nordberg H.P."/>
            <person name="Cantor M.N."/>
            <person name="Hua S.X."/>
        </authorList>
    </citation>
    <scope>NUCLEOTIDE SEQUENCE [LARGE SCALE GENOMIC DNA]</scope>
    <source>
        <strain evidence="2 3">MAFF 305830</strain>
    </source>
</reference>
<keyword evidence="3" id="KW-1185">Reference proteome</keyword>
<sequence length="59" mass="6560">MADKGVVVDESEKDAVTGIYEEANRALGRLMLDRRRNVPRVANSRSEDEDSGTDYSAED</sequence>
<evidence type="ECO:0000313" key="3">
    <source>
        <dbReference type="Proteomes" id="UP000054097"/>
    </source>
</evidence>
<gene>
    <name evidence="2" type="ORF">M408DRAFT_331207</name>
</gene>
<feature type="region of interest" description="Disordered" evidence="1">
    <location>
        <begin position="35"/>
        <end position="59"/>
    </location>
</feature>
<organism evidence="2 3">
    <name type="scientific">Serendipita vermifera MAFF 305830</name>
    <dbReference type="NCBI Taxonomy" id="933852"/>
    <lineage>
        <taxon>Eukaryota</taxon>
        <taxon>Fungi</taxon>
        <taxon>Dikarya</taxon>
        <taxon>Basidiomycota</taxon>
        <taxon>Agaricomycotina</taxon>
        <taxon>Agaricomycetes</taxon>
        <taxon>Sebacinales</taxon>
        <taxon>Serendipitaceae</taxon>
        <taxon>Serendipita</taxon>
    </lineage>
</organism>
<proteinExistence type="predicted"/>
<reference evidence="3" key="2">
    <citation type="submission" date="2015-01" db="EMBL/GenBank/DDBJ databases">
        <title>Evolutionary Origins and Diversification of the Mycorrhizal Mutualists.</title>
        <authorList>
            <consortium name="DOE Joint Genome Institute"/>
            <consortium name="Mycorrhizal Genomics Consortium"/>
            <person name="Kohler A."/>
            <person name="Kuo A."/>
            <person name="Nagy L.G."/>
            <person name="Floudas D."/>
            <person name="Copeland A."/>
            <person name="Barry K.W."/>
            <person name="Cichocki N."/>
            <person name="Veneault-Fourrey C."/>
            <person name="LaButti K."/>
            <person name="Lindquist E.A."/>
            <person name="Lipzen A."/>
            <person name="Lundell T."/>
            <person name="Morin E."/>
            <person name="Murat C."/>
            <person name="Riley R."/>
            <person name="Ohm R."/>
            <person name="Sun H."/>
            <person name="Tunlid A."/>
            <person name="Henrissat B."/>
            <person name="Grigoriev I.V."/>
            <person name="Hibbett D.S."/>
            <person name="Martin F."/>
        </authorList>
    </citation>
    <scope>NUCLEOTIDE SEQUENCE [LARGE SCALE GENOMIC DNA]</scope>
    <source>
        <strain evidence="3">MAFF 305830</strain>
    </source>
</reference>
<evidence type="ECO:0000256" key="1">
    <source>
        <dbReference type="SAM" id="MobiDB-lite"/>
    </source>
</evidence>
<dbReference type="HOGENOM" id="CLU_2962356_0_0_1"/>
<protein>
    <submittedName>
        <fullName evidence="2">Uncharacterized protein</fullName>
    </submittedName>
</protein>
<evidence type="ECO:0000313" key="2">
    <source>
        <dbReference type="EMBL" id="KIM25459.1"/>
    </source>
</evidence>
<name>A0A0C3AZQ7_SERVB</name>
<dbReference type="EMBL" id="KN824314">
    <property type="protein sequence ID" value="KIM25459.1"/>
    <property type="molecule type" value="Genomic_DNA"/>
</dbReference>
<dbReference type="AlphaFoldDB" id="A0A0C3AZQ7"/>
<dbReference type="Proteomes" id="UP000054097">
    <property type="component" value="Unassembled WGS sequence"/>
</dbReference>
<accession>A0A0C3AZQ7</accession>
<dbReference type="OrthoDB" id="10644506at2759"/>